<dbReference type="EMBL" id="FOXH01000002">
    <property type="protein sequence ID" value="SFP31334.1"/>
    <property type="molecule type" value="Genomic_DNA"/>
</dbReference>
<dbReference type="SUPFAM" id="SSF53800">
    <property type="entry name" value="Chelatase"/>
    <property type="match status" value="1"/>
</dbReference>
<keyword evidence="7" id="KW-0479">Metal-binding</keyword>
<keyword evidence="7" id="KW-0963">Cytoplasm</keyword>
<dbReference type="GO" id="GO:0004325">
    <property type="term" value="F:ferrochelatase activity"/>
    <property type="evidence" value="ECO:0007669"/>
    <property type="project" value="UniProtKB-UniRule"/>
</dbReference>
<dbReference type="GO" id="GO:0005737">
    <property type="term" value="C:cytoplasm"/>
    <property type="evidence" value="ECO:0007669"/>
    <property type="project" value="UniProtKB-SubCell"/>
</dbReference>
<evidence type="ECO:0000313" key="9">
    <source>
        <dbReference type="EMBL" id="SFP31334.1"/>
    </source>
</evidence>
<keyword evidence="2 7" id="KW-0408">Iron</keyword>
<evidence type="ECO:0000256" key="5">
    <source>
        <dbReference type="ARBA" id="ARBA00023244"/>
    </source>
</evidence>
<dbReference type="CDD" id="cd00419">
    <property type="entry name" value="Ferrochelatase_C"/>
    <property type="match status" value="1"/>
</dbReference>
<evidence type="ECO:0000256" key="3">
    <source>
        <dbReference type="ARBA" id="ARBA00023133"/>
    </source>
</evidence>
<dbReference type="InterPro" id="IPR033659">
    <property type="entry name" value="Ferrochelatase_N"/>
</dbReference>
<feature type="binding site" evidence="7">
    <location>
        <position position="211"/>
    </location>
    <ligand>
        <name>Fe(2+)</name>
        <dbReference type="ChEBI" id="CHEBI:29033"/>
    </ligand>
</feature>
<protein>
    <recommendedName>
        <fullName evidence="7">Ferrochelatase</fullName>
        <ecNumber evidence="7">4.98.1.1</ecNumber>
    </recommendedName>
    <alternativeName>
        <fullName evidence="7">Heme synthase</fullName>
    </alternativeName>
    <alternativeName>
        <fullName evidence="7">Protoheme ferro-lyase</fullName>
    </alternativeName>
</protein>
<keyword evidence="4 7" id="KW-0456">Lyase</keyword>
<proteinExistence type="inferred from homology"/>
<evidence type="ECO:0000256" key="1">
    <source>
        <dbReference type="ARBA" id="ARBA00007718"/>
    </source>
</evidence>
<dbReference type="InterPro" id="IPR001015">
    <property type="entry name" value="Ferrochelatase"/>
</dbReference>
<keyword evidence="10" id="KW-1185">Reference proteome</keyword>
<comment type="subcellular location">
    <subcellularLocation>
        <location evidence="7">Cytoplasm</location>
    </subcellularLocation>
</comment>
<feature type="binding site" evidence="7">
    <location>
        <position position="313"/>
    </location>
    <ligand>
        <name>Fe(2+)</name>
        <dbReference type="ChEBI" id="CHEBI:29033"/>
    </ligand>
</feature>
<comment type="function">
    <text evidence="7">Catalyzes the ferrous insertion into protoporphyrin IX.</text>
</comment>
<evidence type="ECO:0000256" key="2">
    <source>
        <dbReference type="ARBA" id="ARBA00023004"/>
    </source>
</evidence>
<dbReference type="AlphaFoldDB" id="A0A1I5PB39"/>
<evidence type="ECO:0000256" key="7">
    <source>
        <dbReference type="HAMAP-Rule" id="MF_00323"/>
    </source>
</evidence>
<comment type="catalytic activity">
    <reaction evidence="7">
        <text>heme b + 2 H(+) = protoporphyrin IX + Fe(2+)</text>
        <dbReference type="Rhea" id="RHEA:22584"/>
        <dbReference type="ChEBI" id="CHEBI:15378"/>
        <dbReference type="ChEBI" id="CHEBI:29033"/>
        <dbReference type="ChEBI" id="CHEBI:57306"/>
        <dbReference type="ChEBI" id="CHEBI:60344"/>
        <dbReference type="EC" id="4.98.1.1"/>
    </reaction>
</comment>
<evidence type="ECO:0000256" key="8">
    <source>
        <dbReference type="RuleBase" id="RU004185"/>
    </source>
</evidence>
<name>A0A1I5PB39_9BACT</name>
<evidence type="ECO:0000256" key="4">
    <source>
        <dbReference type="ARBA" id="ARBA00023239"/>
    </source>
</evidence>
<dbReference type="InterPro" id="IPR033644">
    <property type="entry name" value="Ferrochelatase_C"/>
</dbReference>
<dbReference type="UniPathway" id="UPA00252">
    <property type="reaction ID" value="UER00325"/>
</dbReference>
<keyword evidence="5 7" id="KW-0627">Porphyrin biosynthesis</keyword>
<reference evidence="9 10" key="1">
    <citation type="submission" date="2016-10" db="EMBL/GenBank/DDBJ databases">
        <authorList>
            <person name="de Groot N.N."/>
        </authorList>
    </citation>
    <scope>NUCLEOTIDE SEQUENCE [LARGE SCALE GENOMIC DNA]</scope>
    <source>
        <strain evidence="10">E92,LMG 26720,CCM 7988</strain>
    </source>
</reference>
<dbReference type="PANTHER" id="PTHR11108">
    <property type="entry name" value="FERROCHELATASE"/>
    <property type="match status" value="1"/>
</dbReference>
<comment type="catalytic activity">
    <reaction evidence="6">
        <text>Fe-coproporphyrin III + 2 H(+) = coproporphyrin III + Fe(2+)</text>
        <dbReference type="Rhea" id="RHEA:49572"/>
        <dbReference type="ChEBI" id="CHEBI:15378"/>
        <dbReference type="ChEBI" id="CHEBI:29033"/>
        <dbReference type="ChEBI" id="CHEBI:68438"/>
        <dbReference type="ChEBI" id="CHEBI:131725"/>
        <dbReference type="EC" id="4.99.1.9"/>
    </reaction>
    <physiologicalReaction direction="right-to-left" evidence="6">
        <dbReference type="Rhea" id="RHEA:49574"/>
    </physiologicalReaction>
</comment>
<dbReference type="EC" id="4.98.1.1" evidence="7"/>
<dbReference type="Gene3D" id="3.40.50.1400">
    <property type="match status" value="2"/>
</dbReference>
<dbReference type="NCBIfam" id="TIGR00109">
    <property type="entry name" value="hemH"/>
    <property type="match status" value="1"/>
</dbReference>
<dbReference type="CDD" id="cd03411">
    <property type="entry name" value="Ferrochelatase_N"/>
    <property type="match status" value="1"/>
</dbReference>
<evidence type="ECO:0000313" key="10">
    <source>
        <dbReference type="Proteomes" id="UP000199306"/>
    </source>
</evidence>
<dbReference type="PANTHER" id="PTHR11108:SF1">
    <property type="entry name" value="FERROCHELATASE, MITOCHONDRIAL"/>
    <property type="match status" value="1"/>
</dbReference>
<dbReference type="GO" id="GO:0006783">
    <property type="term" value="P:heme biosynthetic process"/>
    <property type="evidence" value="ECO:0007669"/>
    <property type="project" value="UniProtKB-UniRule"/>
</dbReference>
<evidence type="ECO:0000256" key="6">
    <source>
        <dbReference type="ARBA" id="ARBA00024536"/>
    </source>
</evidence>
<keyword evidence="3 7" id="KW-0350">Heme biosynthesis</keyword>
<comment type="pathway">
    <text evidence="7">Porphyrin-containing compound metabolism; protoheme biosynthesis; protoheme from protoporphyrin-IX: step 1/1.</text>
</comment>
<gene>
    <name evidence="7" type="primary">hemH</name>
    <name evidence="9" type="ORF">SAMN04515674_102384</name>
</gene>
<dbReference type="GO" id="GO:0046872">
    <property type="term" value="F:metal ion binding"/>
    <property type="evidence" value="ECO:0007669"/>
    <property type="project" value="UniProtKB-KW"/>
</dbReference>
<accession>A0A1I5PB39</accession>
<dbReference type="Pfam" id="PF00762">
    <property type="entry name" value="Ferrochelatase"/>
    <property type="match status" value="1"/>
</dbReference>
<comment type="similarity">
    <text evidence="1 7 8">Belongs to the ferrochelatase family.</text>
</comment>
<sequence length="357" mass="41045">MDSLKAEMAISQDKTNTYKGLKTGVLIINLGTPDSPETPDVRKYLREFLMDGRVLDIPFLSRWILVNLIIAPFRAPKSAKIYKELWEERGSPLKFYGEDVEKMLQNSLGEDYEVKLAMRYQSPSMDSALEEFKNAGYQKIIVVPFFPQYASASTGSVYEKTMDIVKKWQVIPEIKFINNYYNHPKFIEHFAAAARKYMAEHNFDYFLFSYHGLPERQMTKGDCTGKTCQFGSCCDTIHSMNQYCYRAQCFETTRLLVRELGLKEGTYSTSFQSRLGRDPWIKPYTDVVIEELAAQGKKSVLAFSPAFVADCLETTIEVGVEYKELFESKGGKHWQLVESLNNSPIWVELLEDLVRKA</sequence>
<dbReference type="Proteomes" id="UP000199306">
    <property type="component" value="Unassembled WGS sequence"/>
</dbReference>
<organism evidence="9 10">
    <name type="scientific">Pseudarcicella hirudinis</name>
    <dbReference type="NCBI Taxonomy" id="1079859"/>
    <lineage>
        <taxon>Bacteria</taxon>
        <taxon>Pseudomonadati</taxon>
        <taxon>Bacteroidota</taxon>
        <taxon>Cytophagia</taxon>
        <taxon>Cytophagales</taxon>
        <taxon>Flectobacillaceae</taxon>
        <taxon>Pseudarcicella</taxon>
    </lineage>
</organism>
<dbReference type="HAMAP" id="MF_00323">
    <property type="entry name" value="Ferrochelatase"/>
    <property type="match status" value="1"/>
</dbReference>
<dbReference type="STRING" id="1079859.SAMN04515674_102384"/>